<evidence type="ECO:0000256" key="3">
    <source>
        <dbReference type="ARBA" id="ARBA00023034"/>
    </source>
</evidence>
<keyword evidence="10" id="KW-1185">Reference proteome</keyword>
<evidence type="ECO:0000256" key="1">
    <source>
        <dbReference type="ARBA" id="ARBA00004344"/>
    </source>
</evidence>
<evidence type="ECO:0000256" key="4">
    <source>
        <dbReference type="ARBA" id="ARBA00023121"/>
    </source>
</evidence>
<dbReference type="VEuPathDB" id="FungiDB:VP01_3040g2"/>
<gene>
    <name evidence="9" type="ORF">VP01_3040g2</name>
</gene>
<protein>
    <recommendedName>
        <fullName evidence="7">Vacuolar protein sorting-associated protein 74</fullName>
    </recommendedName>
</protein>
<dbReference type="InterPro" id="IPR038261">
    <property type="entry name" value="GPP34-like_sf"/>
</dbReference>
<keyword evidence="3" id="KW-0333">Golgi apparatus</keyword>
<name>A0A0L6V0R7_9BASI</name>
<dbReference type="PANTHER" id="PTHR12704">
    <property type="entry name" value="TRANS-GOLGI PROTEIN GMX33"/>
    <property type="match status" value="1"/>
</dbReference>
<dbReference type="STRING" id="27349.A0A0L6V0R7"/>
<dbReference type="Pfam" id="PF05719">
    <property type="entry name" value="GPP34"/>
    <property type="match status" value="1"/>
</dbReference>
<evidence type="ECO:0000256" key="6">
    <source>
        <dbReference type="ARBA" id="ARBA00058727"/>
    </source>
</evidence>
<feature type="region of interest" description="Disordered" evidence="8">
    <location>
        <begin position="1"/>
        <end position="86"/>
    </location>
</feature>
<dbReference type="GO" id="GO:0000139">
    <property type="term" value="C:Golgi membrane"/>
    <property type="evidence" value="ECO:0007669"/>
    <property type="project" value="GOC"/>
</dbReference>
<dbReference type="GO" id="GO:0032580">
    <property type="term" value="C:Golgi cisterna membrane"/>
    <property type="evidence" value="ECO:0007669"/>
    <property type="project" value="UniProtKB-SubCell"/>
</dbReference>
<dbReference type="OrthoDB" id="2189106at2759"/>
<dbReference type="GO" id="GO:0034067">
    <property type="term" value="P:protein localization to Golgi apparatus"/>
    <property type="evidence" value="ECO:0007669"/>
    <property type="project" value="UniProtKB-ARBA"/>
</dbReference>
<feature type="compositionally biased region" description="Polar residues" evidence="8">
    <location>
        <begin position="16"/>
        <end position="25"/>
    </location>
</feature>
<dbReference type="FunFam" id="1.10.3630.10:FF:000002">
    <property type="entry name" value="Vacuolar sorting-associated 74 protein"/>
    <property type="match status" value="1"/>
</dbReference>
<dbReference type="GO" id="GO:0043001">
    <property type="term" value="P:Golgi to plasma membrane protein transport"/>
    <property type="evidence" value="ECO:0007669"/>
    <property type="project" value="TreeGrafter"/>
</dbReference>
<dbReference type="GO" id="GO:0005802">
    <property type="term" value="C:trans-Golgi network"/>
    <property type="evidence" value="ECO:0007669"/>
    <property type="project" value="TreeGrafter"/>
</dbReference>
<evidence type="ECO:0000313" key="9">
    <source>
        <dbReference type="EMBL" id="KNZ54112.1"/>
    </source>
</evidence>
<dbReference type="GO" id="GO:0005829">
    <property type="term" value="C:cytosol"/>
    <property type="evidence" value="ECO:0007669"/>
    <property type="project" value="TreeGrafter"/>
</dbReference>
<dbReference type="InterPro" id="IPR008628">
    <property type="entry name" value="GPP34-like"/>
</dbReference>
<comment type="function">
    <text evidence="6">Phosphatidylinositol-4-phosphate-binding protein that links Golgi membranes to the cytoskeleton and may participate in the tensile force required for vesicle budding from the Golgi. Thereby, may play a role in Golgi membrane trafficking and could indirectly give its flattened shape to the Golgi apparatus. May also bind to the coatomer to regulate Golgi membrane trafficking. May play a role in anterograde transport from the Golgi to the plasma membrane and regulate secretion. Mediates the cis and medial Golgi localization of mannosyltransferases through direct binding of their cytosolic domains. Involved in vacuolar protein sorting.</text>
</comment>
<feature type="compositionally biased region" description="Low complexity" evidence="8">
    <location>
        <begin position="46"/>
        <end position="68"/>
    </location>
</feature>
<evidence type="ECO:0000256" key="2">
    <source>
        <dbReference type="ARBA" id="ARBA00007284"/>
    </source>
</evidence>
<evidence type="ECO:0000256" key="5">
    <source>
        <dbReference type="ARBA" id="ARBA00023136"/>
    </source>
</evidence>
<feature type="region of interest" description="Disordered" evidence="8">
    <location>
        <begin position="328"/>
        <end position="350"/>
    </location>
</feature>
<evidence type="ECO:0000256" key="7">
    <source>
        <dbReference type="ARBA" id="ARBA00073084"/>
    </source>
</evidence>
<sequence length="418" mass="46336">MATSSSAGLSRRRVAGTNNNGSPSAANGPLSPDSSSAYNKSFSNEQSSTINGTNSSNNQSNRDQSNNDPTRNHKIAYDPRDLDDSAESSLNPKLTIMEEILLLGLKDKQGYLSFWNDNISYTLRGCIILELALRHRIAMVRDPNRRRFPLPDRYIEVIDDRLTGEVLLDEALKMMKASEKMSVGTWIDLMSGETWNVMKIGYQLKQVRERLAKGLVDKGVLRTEKRNFLLFDMATHPISDSTFKDDVLRRTLSILTSRTVAVPVSDLYQANVRYRTLRAVCMVCASFAANVLENALVHLSYDAREAAFQKCDELLAEFSQWPLGTAGAGLSNSRSPTSTSPPVAVGSGGSDVTNANLLEITRVSRAEMVPGDELQIEVVAAVLHVFSKMLTSHIYLSTSTRFYLAYLLLSIFFRDSLL</sequence>
<keyword evidence="5" id="KW-0472">Membrane</keyword>
<organism evidence="9 10">
    <name type="scientific">Puccinia sorghi</name>
    <dbReference type="NCBI Taxonomy" id="27349"/>
    <lineage>
        <taxon>Eukaryota</taxon>
        <taxon>Fungi</taxon>
        <taxon>Dikarya</taxon>
        <taxon>Basidiomycota</taxon>
        <taxon>Pucciniomycotina</taxon>
        <taxon>Pucciniomycetes</taxon>
        <taxon>Pucciniales</taxon>
        <taxon>Pucciniaceae</taxon>
        <taxon>Puccinia</taxon>
    </lineage>
</organism>
<comment type="similarity">
    <text evidence="2">Belongs to the GOLPH3/VPS74 family.</text>
</comment>
<dbReference type="AlphaFoldDB" id="A0A0L6V0R7"/>
<comment type="subcellular location">
    <subcellularLocation>
        <location evidence="1">Golgi apparatus</location>
        <location evidence="1">Golgi stack membrane</location>
        <topology evidence="1">Peripheral membrane protein</topology>
        <orientation evidence="1">Cytoplasmic side</orientation>
    </subcellularLocation>
</comment>
<dbReference type="GO" id="GO:0070273">
    <property type="term" value="F:phosphatidylinositol-4-phosphate binding"/>
    <property type="evidence" value="ECO:0007669"/>
    <property type="project" value="InterPro"/>
</dbReference>
<dbReference type="Gene3D" id="1.10.3630.10">
    <property type="entry name" value="yeast vps74-n-term truncation variant domain like"/>
    <property type="match status" value="1"/>
</dbReference>
<feature type="compositionally biased region" description="Polar residues" evidence="8">
    <location>
        <begin position="32"/>
        <end position="45"/>
    </location>
</feature>
<dbReference type="GO" id="GO:0006890">
    <property type="term" value="P:retrograde vesicle-mediated transport, Golgi to endoplasmic reticulum"/>
    <property type="evidence" value="ECO:0007669"/>
    <property type="project" value="TreeGrafter"/>
</dbReference>
<keyword evidence="4" id="KW-0446">Lipid-binding</keyword>
<comment type="caution">
    <text evidence="9">The sequence shown here is derived from an EMBL/GenBank/DDBJ whole genome shotgun (WGS) entry which is preliminary data.</text>
</comment>
<dbReference type="Proteomes" id="UP000037035">
    <property type="component" value="Unassembled WGS sequence"/>
</dbReference>
<dbReference type="EMBL" id="LAVV01007992">
    <property type="protein sequence ID" value="KNZ54112.1"/>
    <property type="molecule type" value="Genomic_DNA"/>
</dbReference>
<proteinExistence type="inferred from homology"/>
<accession>A0A0L6V0R7</accession>
<dbReference type="PANTHER" id="PTHR12704:SF2">
    <property type="entry name" value="GOLGI PHOSPHOPROTEIN 3 HOMOLOG SAURON"/>
    <property type="match status" value="1"/>
</dbReference>
<evidence type="ECO:0000256" key="8">
    <source>
        <dbReference type="SAM" id="MobiDB-lite"/>
    </source>
</evidence>
<dbReference type="GO" id="GO:0007030">
    <property type="term" value="P:Golgi organization"/>
    <property type="evidence" value="ECO:0007669"/>
    <property type="project" value="TreeGrafter"/>
</dbReference>
<evidence type="ECO:0000313" key="10">
    <source>
        <dbReference type="Proteomes" id="UP000037035"/>
    </source>
</evidence>
<reference evidence="9 10" key="1">
    <citation type="submission" date="2015-08" db="EMBL/GenBank/DDBJ databases">
        <title>Next Generation Sequencing and Analysis of the Genome of Puccinia sorghi L Schw, the Causal Agent of Maize Common Rust.</title>
        <authorList>
            <person name="Rochi L."/>
            <person name="Burguener G."/>
            <person name="Darino M."/>
            <person name="Turjanski A."/>
            <person name="Kreff E."/>
            <person name="Dieguez M.J."/>
            <person name="Sacco F."/>
        </authorList>
    </citation>
    <scope>NUCLEOTIDE SEQUENCE [LARGE SCALE GENOMIC DNA]</scope>
    <source>
        <strain evidence="9 10">RO10H11247</strain>
    </source>
</reference>
<dbReference type="GO" id="GO:0048194">
    <property type="term" value="P:Golgi vesicle budding"/>
    <property type="evidence" value="ECO:0007669"/>
    <property type="project" value="TreeGrafter"/>
</dbReference>